<organism evidence="2 3">
    <name type="scientific">Candidatus Neomicrothrix subdominans</name>
    <dbReference type="NCBI Taxonomy" id="2954438"/>
    <lineage>
        <taxon>Bacteria</taxon>
        <taxon>Bacillati</taxon>
        <taxon>Actinomycetota</taxon>
        <taxon>Acidimicrobiia</taxon>
        <taxon>Acidimicrobiales</taxon>
        <taxon>Microthrixaceae</taxon>
        <taxon>Candidatus Neomicrothrix</taxon>
    </lineage>
</organism>
<sequence length="380" mass="41951">MDGGILVVLLPDDVRLMLERDLERIARNSWSNSNPSKYSVGHSDGHPARREDVLGGTGRMIEITDPRFSGLAAAWDGHLTYHRSITAPVATLAPGLRIQGTQRVVGGRVKGEERGTVVLLPDVQREGSGINSGSNQASRGSDVLADEFNRWLAETFTEEPNELPDWTKIYQFASELKRDATRQKLEEQRSNASKNLEALASSQMQDDRLKQLIAATGKPLEEVVSEALCFLGFKVEEREGRRADIYATGSSGDRVLVEVKGVSKSASERNAAQLEKWVLEAMDADERRKGILIVNGWRDRPLSSRCSPVFPNQMVGFSTARSHCLMTTTQLLGMVIRCGEDKSLLREAEESILSTVGRLEGWDDIGSIFAKVPDDEIRGT</sequence>
<dbReference type="Proteomes" id="UP000727993">
    <property type="component" value="Unassembled WGS sequence"/>
</dbReference>
<gene>
    <name evidence="2" type="ORF">IPN02_04995</name>
</gene>
<evidence type="ECO:0000313" key="2">
    <source>
        <dbReference type="EMBL" id="MBK9296218.1"/>
    </source>
</evidence>
<feature type="compositionally biased region" description="Basic and acidic residues" evidence="1">
    <location>
        <begin position="43"/>
        <end position="52"/>
    </location>
</feature>
<reference evidence="2 3" key="1">
    <citation type="submission" date="2020-10" db="EMBL/GenBank/DDBJ databases">
        <title>Connecting structure to function with the recovery of over 1000 high-quality activated sludge metagenome-assembled genomes encoding full-length rRNA genes using long-read sequencing.</title>
        <authorList>
            <person name="Singleton C.M."/>
            <person name="Petriglieri F."/>
            <person name="Kristensen J.M."/>
            <person name="Kirkegaard R.H."/>
            <person name="Michaelsen T.Y."/>
            <person name="Andersen M.H."/>
            <person name="Karst S.M."/>
            <person name="Dueholm M.S."/>
            <person name="Nielsen P.H."/>
            <person name="Albertsen M."/>
        </authorList>
    </citation>
    <scope>NUCLEOTIDE SEQUENCE [LARGE SCALE GENOMIC DNA]</scope>
    <source>
        <strain evidence="2">Lyne_18-Q3-R50-59_MAXAC.006</strain>
    </source>
</reference>
<dbReference type="EMBL" id="JADJZA010000001">
    <property type="protein sequence ID" value="MBK9296218.1"/>
    <property type="molecule type" value="Genomic_DNA"/>
</dbReference>
<feature type="region of interest" description="Disordered" evidence="1">
    <location>
        <begin position="32"/>
        <end position="52"/>
    </location>
</feature>
<name>A0A936TCG6_9ACTN</name>
<evidence type="ECO:0000256" key="1">
    <source>
        <dbReference type="SAM" id="MobiDB-lite"/>
    </source>
</evidence>
<dbReference type="AlphaFoldDB" id="A0A936TCG6"/>
<protein>
    <submittedName>
        <fullName evidence="2">Uncharacterized protein</fullName>
    </submittedName>
</protein>
<evidence type="ECO:0000313" key="3">
    <source>
        <dbReference type="Proteomes" id="UP000727993"/>
    </source>
</evidence>
<comment type="caution">
    <text evidence="2">The sequence shown here is derived from an EMBL/GenBank/DDBJ whole genome shotgun (WGS) entry which is preliminary data.</text>
</comment>
<accession>A0A936TCG6</accession>
<proteinExistence type="predicted"/>